<keyword evidence="2 4" id="KW-0479">Metal-binding</keyword>
<gene>
    <name evidence="8" type="ordered locus">Sinac_3115</name>
</gene>
<feature type="signal peptide" evidence="6">
    <location>
        <begin position="1"/>
        <end position="29"/>
    </location>
</feature>
<evidence type="ECO:0000256" key="4">
    <source>
        <dbReference type="PROSITE-ProRule" id="PRU00433"/>
    </source>
</evidence>
<dbReference type="STRING" id="886293.Sinac_3115"/>
<dbReference type="PANTHER" id="PTHR33546">
    <property type="entry name" value="LARGE, MULTIFUNCTIONAL SECRETED PROTEIN-RELATED"/>
    <property type="match status" value="1"/>
</dbReference>
<dbReference type="Pfam" id="PF00034">
    <property type="entry name" value="Cytochrom_C"/>
    <property type="match status" value="1"/>
</dbReference>
<name>L0DEX7_SINAD</name>
<dbReference type="RefSeq" id="WP_015246543.1">
    <property type="nucleotide sequence ID" value="NC_019892.1"/>
</dbReference>
<dbReference type="eggNOG" id="COG1413">
    <property type="taxonomic scope" value="Bacteria"/>
</dbReference>
<reference evidence="8 9" key="1">
    <citation type="submission" date="2012-02" db="EMBL/GenBank/DDBJ databases">
        <title>Complete sequence of chromosome of Singulisphaera acidiphila DSM 18658.</title>
        <authorList>
            <consortium name="US DOE Joint Genome Institute (JGI-PGF)"/>
            <person name="Lucas S."/>
            <person name="Copeland A."/>
            <person name="Lapidus A."/>
            <person name="Glavina del Rio T."/>
            <person name="Dalin E."/>
            <person name="Tice H."/>
            <person name="Bruce D."/>
            <person name="Goodwin L."/>
            <person name="Pitluck S."/>
            <person name="Peters L."/>
            <person name="Ovchinnikova G."/>
            <person name="Chertkov O."/>
            <person name="Kyrpides N."/>
            <person name="Mavromatis K."/>
            <person name="Ivanova N."/>
            <person name="Brettin T."/>
            <person name="Detter J.C."/>
            <person name="Han C."/>
            <person name="Larimer F."/>
            <person name="Land M."/>
            <person name="Hauser L."/>
            <person name="Markowitz V."/>
            <person name="Cheng J.-F."/>
            <person name="Hugenholtz P."/>
            <person name="Woyke T."/>
            <person name="Wu D."/>
            <person name="Tindall B."/>
            <person name="Pomrenke H."/>
            <person name="Brambilla E."/>
            <person name="Klenk H.-P."/>
            <person name="Eisen J.A."/>
        </authorList>
    </citation>
    <scope>NUCLEOTIDE SEQUENCE [LARGE SCALE GENOMIC DNA]</scope>
    <source>
        <strain evidence="9">ATCC BAA-1392 / DSM 18658 / VKM B-2454 / MOB10</strain>
    </source>
</reference>
<dbReference type="eggNOG" id="COG2133">
    <property type="taxonomic scope" value="Bacteria"/>
</dbReference>
<accession>L0DEX7</accession>
<dbReference type="SUPFAM" id="SSF50952">
    <property type="entry name" value="Soluble quinoprotein glucose dehydrogenase"/>
    <property type="match status" value="1"/>
</dbReference>
<dbReference type="Proteomes" id="UP000010798">
    <property type="component" value="Chromosome"/>
</dbReference>
<keyword evidence="6" id="KW-0732">Signal</keyword>
<dbReference type="GO" id="GO:0009055">
    <property type="term" value="F:electron transfer activity"/>
    <property type="evidence" value="ECO:0007669"/>
    <property type="project" value="InterPro"/>
</dbReference>
<feature type="domain" description="Cytochrome c" evidence="7">
    <location>
        <begin position="854"/>
        <end position="987"/>
    </location>
</feature>
<feature type="chain" id="PRO_5003940782" evidence="6">
    <location>
        <begin position="30"/>
        <end position="1014"/>
    </location>
</feature>
<evidence type="ECO:0000256" key="1">
    <source>
        <dbReference type="ARBA" id="ARBA00022617"/>
    </source>
</evidence>
<dbReference type="NCBIfam" id="TIGR02603">
    <property type="entry name" value="CxxCH_TIGR02603"/>
    <property type="match status" value="1"/>
</dbReference>
<dbReference type="GO" id="GO:0046872">
    <property type="term" value="F:metal ion binding"/>
    <property type="evidence" value="ECO:0007669"/>
    <property type="project" value="UniProtKB-KW"/>
</dbReference>
<dbReference type="HOGENOM" id="CLU_004500_1_0_0"/>
<dbReference type="InterPro" id="IPR055557">
    <property type="entry name" value="DUF7133"/>
</dbReference>
<dbReference type="PANTHER" id="PTHR33546:SF1">
    <property type="entry name" value="LARGE, MULTIFUNCTIONAL SECRETED PROTEIN"/>
    <property type="match status" value="1"/>
</dbReference>
<evidence type="ECO:0000259" key="7">
    <source>
        <dbReference type="PROSITE" id="PS51007"/>
    </source>
</evidence>
<feature type="region of interest" description="Disordered" evidence="5">
    <location>
        <begin position="989"/>
        <end position="1014"/>
    </location>
</feature>
<dbReference type="Gene3D" id="2.120.10.30">
    <property type="entry name" value="TolB, C-terminal domain"/>
    <property type="match status" value="1"/>
</dbReference>
<dbReference type="Gene3D" id="1.25.10.10">
    <property type="entry name" value="Leucine-rich Repeat Variant"/>
    <property type="match status" value="1"/>
</dbReference>
<dbReference type="Pfam" id="PF23500">
    <property type="entry name" value="DUF7133"/>
    <property type="match status" value="1"/>
</dbReference>
<dbReference type="AlphaFoldDB" id="L0DEX7"/>
<evidence type="ECO:0000313" key="9">
    <source>
        <dbReference type="Proteomes" id="UP000010798"/>
    </source>
</evidence>
<sequence length="1014" mass="111827">MNHRLRAMSTLTVGLLLLGRLSAPGLSMAQEPIPHAQDQPPGPALSPAEAIAKMTVPEGFKVELVASEPDIVNPVAMTFDERGRIWITESLEYPRSSPGVGRDRVKVIEDKDGDGKADSFTLFADGLNIPSGIAVGHGGVWVANSPDILFLKDTDGDGKADTREVVVTGFGRDDTHELPNSLTWGPDGWLYGWNGVFNQSHIKHRGKEFKFTCAIFRIHPKTRDFEVFCEGTSNPWGIAWNLEGSAFASACVIDHLWHLTETGYYHRQGGEYPPFTWKLGSIVDYKHQKAAYCGIHFFDSDAYPAQFRERLYMGNIHANGINVDTLKRHGATYRAKPAPDFLSANDAWFMPVSQKTGPDGCLYILDWYDRYHCYQDARRDPEGIDRLKGRLYRVRYENHPRAPRFDLAQETDDQLIERLKSPNVYYRDIAQRLLIERAHPAAQPALQALVLDEKTPRKTQMHALWSLVGTGALEPGFHRQVLELPDAGLRAWGVRAAGNFRQVDATIREKVVSLAADPDRDVQLQVAIAARKLAGVDPMPILLEVLSQCGDDVLIPHIVWQNLHPLLEEQGDAFVEQVRKIELKRSPNLIGLMPRVIDRILGRRNHDAGPIVGLLAMLTAGRNADHDAAGKGLAALATRIQDGEIAGARLQSLKEGLGPILQASQADQPDSPLALDAALLAASWKDPEGLKTARRGFASAQQSEARRLQALTALIVARDASVLDAVSKTLADPGNTSSDFRGRILATLGRVDDPQVASIVLAAYPKMEPELQPKAVELLTQRTSWSKPLVKAIADKTIPPSVLNVNQIRRLSKSNDQELTQLVKTHWGNVREQRNPGREQVIAETRNLLRNNPGDPFAGQQVFKKLCAQCHKIYGEGQEVGPDITGIGRSDFEQLLSNVLDPSLVIGPAYQATLVATTDGRVLTGLVVEDNPQRIILKIQGGKQETISREEVEEKKVSELSLMPEDIEKQLTTQELADLFSFLSLDKPPADSTAKRLPGAPANRLRPGQGQTGQ</sequence>
<dbReference type="SUPFAM" id="SSF48371">
    <property type="entry name" value="ARM repeat"/>
    <property type="match status" value="1"/>
</dbReference>
<organism evidence="8 9">
    <name type="scientific">Singulisphaera acidiphila (strain ATCC BAA-1392 / DSM 18658 / VKM B-2454 / MOB10)</name>
    <dbReference type="NCBI Taxonomy" id="886293"/>
    <lineage>
        <taxon>Bacteria</taxon>
        <taxon>Pseudomonadati</taxon>
        <taxon>Planctomycetota</taxon>
        <taxon>Planctomycetia</taxon>
        <taxon>Isosphaerales</taxon>
        <taxon>Isosphaeraceae</taxon>
        <taxon>Singulisphaera</taxon>
    </lineage>
</organism>
<dbReference type="GO" id="GO:0020037">
    <property type="term" value="F:heme binding"/>
    <property type="evidence" value="ECO:0007669"/>
    <property type="project" value="InterPro"/>
</dbReference>
<protein>
    <submittedName>
        <fullName evidence="8">Putative membrane-bound dehydrogenase</fullName>
    </submittedName>
</protein>
<dbReference type="InterPro" id="IPR011042">
    <property type="entry name" value="6-blade_b-propeller_TolB-like"/>
</dbReference>
<evidence type="ECO:0000256" key="3">
    <source>
        <dbReference type="ARBA" id="ARBA00023004"/>
    </source>
</evidence>
<evidence type="ECO:0000313" key="8">
    <source>
        <dbReference type="EMBL" id="AGA27395.1"/>
    </source>
</evidence>
<dbReference type="KEGG" id="saci:Sinac_3115"/>
<dbReference type="InterPro" id="IPR011989">
    <property type="entry name" value="ARM-like"/>
</dbReference>
<dbReference type="Gene3D" id="1.10.760.10">
    <property type="entry name" value="Cytochrome c-like domain"/>
    <property type="match status" value="1"/>
</dbReference>
<dbReference type="NCBIfam" id="TIGR02604">
    <property type="entry name" value="Piru_Ver_Nterm"/>
    <property type="match status" value="1"/>
</dbReference>
<dbReference type="PROSITE" id="PS51007">
    <property type="entry name" value="CYTC"/>
    <property type="match status" value="1"/>
</dbReference>
<dbReference type="InterPro" id="IPR013428">
    <property type="entry name" value="Membrane-bound_put_N"/>
</dbReference>
<dbReference type="InterPro" id="IPR036909">
    <property type="entry name" value="Cyt_c-like_dom_sf"/>
</dbReference>
<dbReference type="InterPro" id="IPR011041">
    <property type="entry name" value="Quinoprot_gluc/sorb_DH_b-prop"/>
</dbReference>
<evidence type="ECO:0000256" key="5">
    <source>
        <dbReference type="SAM" id="MobiDB-lite"/>
    </source>
</evidence>
<dbReference type="EMBL" id="CP003364">
    <property type="protein sequence ID" value="AGA27395.1"/>
    <property type="molecule type" value="Genomic_DNA"/>
</dbReference>
<evidence type="ECO:0000256" key="6">
    <source>
        <dbReference type="SAM" id="SignalP"/>
    </source>
</evidence>
<dbReference type="InterPro" id="IPR016024">
    <property type="entry name" value="ARM-type_fold"/>
</dbReference>
<keyword evidence="9" id="KW-1185">Reference proteome</keyword>
<dbReference type="eggNOG" id="COG3474">
    <property type="taxonomic scope" value="Bacteria"/>
</dbReference>
<dbReference type="InterPro" id="IPR009056">
    <property type="entry name" value="Cyt_c-like_dom"/>
</dbReference>
<dbReference type="SUPFAM" id="SSF46626">
    <property type="entry name" value="Cytochrome c"/>
    <property type="match status" value="1"/>
</dbReference>
<evidence type="ECO:0000256" key="2">
    <source>
        <dbReference type="ARBA" id="ARBA00022723"/>
    </source>
</evidence>
<dbReference type="InterPro" id="IPR013427">
    <property type="entry name" value="Haem-bd_dom_put"/>
</dbReference>
<keyword evidence="1 4" id="KW-0349">Heme</keyword>
<keyword evidence="3 4" id="KW-0408">Iron</keyword>
<proteinExistence type="predicted"/>